<dbReference type="Proteomes" id="UP000656804">
    <property type="component" value="Unassembled WGS sequence"/>
</dbReference>
<organism evidence="2 3">
    <name type="scientific">Nocardioides acrostichi</name>
    <dbReference type="NCBI Taxonomy" id="2784339"/>
    <lineage>
        <taxon>Bacteria</taxon>
        <taxon>Bacillati</taxon>
        <taxon>Actinomycetota</taxon>
        <taxon>Actinomycetes</taxon>
        <taxon>Propionibacteriales</taxon>
        <taxon>Nocardioidaceae</taxon>
        <taxon>Nocardioides</taxon>
    </lineage>
</organism>
<dbReference type="InterPro" id="IPR004675">
    <property type="entry name" value="AhpD_core"/>
</dbReference>
<dbReference type="InterPro" id="IPR029032">
    <property type="entry name" value="AhpD-like"/>
</dbReference>
<evidence type="ECO:0000259" key="1">
    <source>
        <dbReference type="Pfam" id="PF02627"/>
    </source>
</evidence>
<dbReference type="AlphaFoldDB" id="A0A930YBQ0"/>
<dbReference type="RefSeq" id="WP_194503971.1">
    <property type="nucleotide sequence ID" value="NZ_JADIVZ010000007.1"/>
</dbReference>
<evidence type="ECO:0000313" key="2">
    <source>
        <dbReference type="EMBL" id="MBF4162698.1"/>
    </source>
</evidence>
<gene>
    <name evidence="2" type="ORF">ISG29_13455</name>
</gene>
<dbReference type="GO" id="GO:0051920">
    <property type="term" value="F:peroxiredoxin activity"/>
    <property type="evidence" value="ECO:0007669"/>
    <property type="project" value="InterPro"/>
</dbReference>
<feature type="domain" description="Carboxymuconolactone decarboxylase-like" evidence="1">
    <location>
        <begin position="5"/>
        <end position="35"/>
    </location>
</feature>
<comment type="caution">
    <text evidence="2">The sequence shown here is derived from an EMBL/GenBank/DDBJ whole genome shotgun (WGS) entry which is preliminary data.</text>
</comment>
<protein>
    <submittedName>
        <fullName evidence="2">Carboxymuconolactone decarboxylase family protein</fullName>
    </submittedName>
</protein>
<dbReference type="Pfam" id="PF02627">
    <property type="entry name" value="CMD"/>
    <property type="match status" value="1"/>
</dbReference>
<proteinExistence type="predicted"/>
<accession>A0A930YBQ0</accession>
<dbReference type="NCBIfam" id="TIGR00778">
    <property type="entry name" value="ahpD_dom"/>
    <property type="match status" value="1"/>
</dbReference>
<sequence length="65" mass="6839">MLASSTLELVKIRASQINGCSGCLNMHVKEAARADAFNRMNIMTRQIGGSYVAGSLSAPQPDKAG</sequence>
<reference evidence="2" key="1">
    <citation type="submission" date="2020-11" db="EMBL/GenBank/DDBJ databases">
        <title>Nocardioides sp. CBS4Y-1, whole genome shotgun sequence.</title>
        <authorList>
            <person name="Tuo L."/>
        </authorList>
    </citation>
    <scope>NUCLEOTIDE SEQUENCE</scope>
    <source>
        <strain evidence="2">CBS4Y-1</strain>
    </source>
</reference>
<dbReference type="SUPFAM" id="SSF69118">
    <property type="entry name" value="AhpD-like"/>
    <property type="match status" value="1"/>
</dbReference>
<evidence type="ECO:0000313" key="3">
    <source>
        <dbReference type="Proteomes" id="UP000656804"/>
    </source>
</evidence>
<dbReference type="InterPro" id="IPR003779">
    <property type="entry name" value="CMD-like"/>
</dbReference>
<name>A0A930YBQ0_9ACTN</name>
<dbReference type="Gene3D" id="1.20.1290.10">
    <property type="entry name" value="AhpD-like"/>
    <property type="match status" value="1"/>
</dbReference>
<keyword evidence="3" id="KW-1185">Reference proteome</keyword>
<dbReference type="EMBL" id="JADIVZ010000007">
    <property type="protein sequence ID" value="MBF4162698.1"/>
    <property type="molecule type" value="Genomic_DNA"/>
</dbReference>